<gene>
    <name evidence="1" type="ORF">HNP84_009738</name>
</gene>
<sequence>MSDQTITWRQAVSRAAEVLERADCEPNTAMVEAKVAIAEGWVQLAIALSEIEKT</sequence>
<comment type="caution">
    <text evidence="1">The sequence shown here is derived from an EMBL/GenBank/DDBJ whole genome shotgun (WGS) entry which is preliminary data.</text>
</comment>
<reference evidence="1 2" key="1">
    <citation type="submission" date="2020-08" db="EMBL/GenBank/DDBJ databases">
        <title>Genomic Encyclopedia of Type Strains, Phase IV (KMG-IV): sequencing the most valuable type-strain genomes for metagenomic binning, comparative biology and taxonomic classification.</title>
        <authorList>
            <person name="Goeker M."/>
        </authorList>
    </citation>
    <scope>NUCLEOTIDE SEQUENCE [LARGE SCALE GENOMIC DNA]</scope>
    <source>
        <strain evidence="1 2">DSM 45615</strain>
    </source>
</reference>
<proteinExistence type="predicted"/>
<dbReference type="RefSeq" id="WP_185056782.1">
    <property type="nucleotide sequence ID" value="NZ_BAABIX010000005.1"/>
</dbReference>
<protein>
    <submittedName>
        <fullName evidence="1">Uncharacterized protein</fullName>
    </submittedName>
</protein>
<dbReference type="AlphaFoldDB" id="A0A840PPI4"/>
<evidence type="ECO:0000313" key="2">
    <source>
        <dbReference type="Proteomes" id="UP000578449"/>
    </source>
</evidence>
<name>A0A840PPI4_9ACTN</name>
<keyword evidence="2" id="KW-1185">Reference proteome</keyword>
<dbReference type="Proteomes" id="UP000578449">
    <property type="component" value="Unassembled WGS sequence"/>
</dbReference>
<accession>A0A840PPI4</accession>
<dbReference type="EMBL" id="JACHGN010000035">
    <property type="protein sequence ID" value="MBB5139973.1"/>
    <property type="molecule type" value="Genomic_DNA"/>
</dbReference>
<organism evidence="1 2">
    <name type="scientific">Thermocatellispora tengchongensis</name>
    <dbReference type="NCBI Taxonomy" id="1073253"/>
    <lineage>
        <taxon>Bacteria</taxon>
        <taxon>Bacillati</taxon>
        <taxon>Actinomycetota</taxon>
        <taxon>Actinomycetes</taxon>
        <taxon>Streptosporangiales</taxon>
        <taxon>Streptosporangiaceae</taxon>
        <taxon>Thermocatellispora</taxon>
    </lineage>
</organism>
<evidence type="ECO:0000313" key="1">
    <source>
        <dbReference type="EMBL" id="MBB5139973.1"/>
    </source>
</evidence>